<dbReference type="Pfam" id="PF00106">
    <property type="entry name" value="adh_short"/>
    <property type="match status" value="1"/>
</dbReference>
<keyword evidence="3" id="KW-1185">Reference proteome</keyword>
<proteinExistence type="predicted"/>
<evidence type="ECO:0000313" key="2">
    <source>
        <dbReference type="EMBL" id="WXB03742.1"/>
    </source>
</evidence>
<reference evidence="2" key="1">
    <citation type="submission" date="2021-12" db="EMBL/GenBank/DDBJ databases">
        <title>Discovery of the Pendulisporaceae a myxobacterial family with distinct sporulation behavior and unique specialized metabolism.</title>
        <authorList>
            <person name="Garcia R."/>
            <person name="Popoff A."/>
            <person name="Bader C.D."/>
            <person name="Loehr J."/>
            <person name="Walesch S."/>
            <person name="Walt C."/>
            <person name="Boldt J."/>
            <person name="Bunk B."/>
            <person name="Haeckl F.J.F.P.J."/>
            <person name="Gunesch A.P."/>
            <person name="Birkelbach J."/>
            <person name="Nuebel U."/>
            <person name="Pietschmann T."/>
            <person name="Bach T."/>
            <person name="Mueller R."/>
        </authorList>
    </citation>
    <scope>NUCLEOTIDE SEQUENCE</scope>
    <source>
        <strain evidence="2">MSr11367</strain>
    </source>
</reference>
<dbReference type="Proteomes" id="UP001374803">
    <property type="component" value="Chromosome"/>
</dbReference>
<dbReference type="PANTHER" id="PTHR43157:SF31">
    <property type="entry name" value="PHOSPHATIDYLINOSITOL-GLYCAN BIOSYNTHESIS CLASS F PROTEIN"/>
    <property type="match status" value="1"/>
</dbReference>
<protein>
    <submittedName>
        <fullName evidence="2">SDR family NAD(P)-dependent oxidoreductase</fullName>
    </submittedName>
</protein>
<dbReference type="InterPro" id="IPR036291">
    <property type="entry name" value="NAD(P)-bd_dom_sf"/>
</dbReference>
<dbReference type="InterPro" id="IPR002347">
    <property type="entry name" value="SDR_fam"/>
</dbReference>
<keyword evidence="1" id="KW-0560">Oxidoreductase</keyword>
<name>A0ABZ2KYJ5_9BACT</name>
<dbReference type="PRINTS" id="PR00081">
    <property type="entry name" value="GDHRDH"/>
</dbReference>
<dbReference type="Gene3D" id="3.40.50.720">
    <property type="entry name" value="NAD(P)-binding Rossmann-like Domain"/>
    <property type="match status" value="1"/>
</dbReference>
<dbReference type="SUPFAM" id="SSF51735">
    <property type="entry name" value="NAD(P)-binding Rossmann-fold domains"/>
    <property type="match status" value="1"/>
</dbReference>
<gene>
    <name evidence="2" type="ORF">LVJ94_43410</name>
</gene>
<dbReference type="PANTHER" id="PTHR43157">
    <property type="entry name" value="PHOSPHATIDYLINOSITOL-GLYCAN BIOSYNTHESIS CLASS F PROTEIN-RELATED"/>
    <property type="match status" value="1"/>
</dbReference>
<sequence>MNESSLVGRHVLITGANTGIGRATTEELARRGARLYLACRSKDKTQSVIDTIRRNTPEAQLRFLPLDLGDLDSVRRCASEFLALDAPLHVLVNNAGLAGQRGTTKQGFELAFGTNYLGHFLLTQLLLPRLRASAPARIVHVASDSHFECKALDWDALRRPTRTFMAMKEYEVSKLCNILFGAESARRWRELGVHSYSVDPGTVASDIWRKIPWPVRYLMTRKMISPRDGAFSSLHCATSKDVAEHNGRYYALSGRDRAPSVLAQDATLARILWEKSEEWVGGTR</sequence>
<dbReference type="RefSeq" id="WP_394833376.1">
    <property type="nucleotide sequence ID" value="NZ_CP089929.1"/>
</dbReference>
<evidence type="ECO:0000313" key="3">
    <source>
        <dbReference type="Proteomes" id="UP001374803"/>
    </source>
</evidence>
<organism evidence="2 3">
    <name type="scientific">Pendulispora rubella</name>
    <dbReference type="NCBI Taxonomy" id="2741070"/>
    <lineage>
        <taxon>Bacteria</taxon>
        <taxon>Pseudomonadati</taxon>
        <taxon>Myxococcota</taxon>
        <taxon>Myxococcia</taxon>
        <taxon>Myxococcales</taxon>
        <taxon>Sorangiineae</taxon>
        <taxon>Pendulisporaceae</taxon>
        <taxon>Pendulispora</taxon>
    </lineage>
</organism>
<evidence type="ECO:0000256" key="1">
    <source>
        <dbReference type="ARBA" id="ARBA00023002"/>
    </source>
</evidence>
<accession>A0ABZ2KYJ5</accession>
<dbReference type="EMBL" id="CP089983">
    <property type="protein sequence ID" value="WXB03742.1"/>
    <property type="molecule type" value="Genomic_DNA"/>
</dbReference>